<dbReference type="Pfam" id="PF01035">
    <property type="entry name" value="DNA_binding_1"/>
    <property type="match status" value="1"/>
</dbReference>
<comment type="similarity">
    <text evidence="2">Belongs to the MGMT family.</text>
</comment>
<dbReference type="PANTHER" id="PTHR10815">
    <property type="entry name" value="METHYLATED-DNA--PROTEIN-CYSTEINE METHYLTRANSFERASE"/>
    <property type="match status" value="1"/>
</dbReference>
<evidence type="ECO:0000256" key="7">
    <source>
        <dbReference type="ARBA" id="ARBA00023204"/>
    </source>
</evidence>
<evidence type="ECO:0000313" key="10">
    <source>
        <dbReference type="EMBL" id="KRK46957.1"/>
    </source>
</evidence>
<dbReference type="SUPFAM" id="SSF46767">
    <property type="entry name" value="Methylated DNA-protein cysteine methyltransferase, C-terminal domain"/>
    <property type="match status" value="1"/>
</dbReference>
<dbReference type="FunFam" id="1.10.10.10:FF:000214">
    <property type="entry name" value="Methylated-DNA--protein-cysteine methyltransferase"/>
    <property type="match status" value="1"/>
</dbReference>
<dbReference type="PANTHER" id="PTHR10815:SF12">
    <property type="entry name" value="METHYLATED-DNA--PROTEIN-CYSTEINE METHYLTRANSFERASE, INDUCIBLE"/>
    <property type="match status" value="1"/>
</dbReference>
<evidence type="ECO:0000256" key="3">
    <source>
        <dbReference type="ARBA" id="ARBA00011918"/>
    </source>
</evidence>
<keyword evidence="7" id="KW-0234">DNA repair</keyword>
<sequence length="165" mass="18219">MAQIWYQTHDFGDGEQIVAATDDGIVFIGAPEAGTAELTHFFKTATVRQEATVLIEQAVQQLREYRAGQRQHFDVATMVLAATPFQRQVWRTLTHIPYGQTVSYQQLAAKMNRPSAVRAVASAVAKNPLMEIVACHRVILSTGQTGQYRGGATMKARLLAMEKKA</sequence>
<evidence type="ECO:0000256" key="2">
    <source>
        <dbReference type="ARBA" id="ARBA00008711"/>
    </source>
</evidence>
<feature type="domain" description="Methylated-DNA-[protein]-cysteine S-methyltransferase DNA binding" evidence="9">
    <location>
        <begin position="84"/>
        <end position="163"/>
    </location>
</feature>
<evidence type="ECO:0000256" key="8">
    <source>
        <dbReference type="ARBA" id="ARBA00049348"/>
    </source>
</evidence>
<dbReference type="CDD" id="cd06445">
    <property type="entry name" value="ATase"/>
    <property type="match status" value="1"/>
</dbReference>
<dbReference type="STRING" id="1302272.FC96_GL000848"/>
<dbReference type="InterPro" id="IPR036388">
    <property type="entry name" value="WH-like_DNA-bd_sf"/>
</dbReference>
<dbReference type="Proteomes" id="UP000050911">
    <property type="component" value="Unassembled WGS sequence"/>
</dbReference>
<dbReference type="Gene3D" id="3.30.160.70">
    <property type="entry name" value="Methylated DNA-protein cysteine methyltransferase domain"/>
    <property type="match status" value="1"/>
</dbReference>
<comment type="catalytic activity">
    <reaction evidence="1">
        <text>a 4-O-methyl-thymidine in DNA + L-cysteinyl-[protein] = a thymidine in DNA + S-methyl-L-cysteinyl-[protein]</text>
        <dbReference type="Rhea" id="RHEA:53428"/>
        <dbReference type="Rhea" id="RHEA-COMP:10131"/>
        <dbReference type="Rhea" id="RHEA-COMP:10132"/>
        <dbReference type="Rhea" id="RHEA-COMP:13555"/>
        <dbReference type="Rhea" id="RHEA-COMP:13556"/>
        <dbReference type="ChEBI" id="CHEBI:29950"/>
        <dbReference type="ChEBI" id="CHEBI:82612"/>
        <dbReference type="ChEBI" id="CHEBI:137386"/>
        <dbReference type="ChEBI" id="CHEBI:137387"/>
        <dbReference type="EC" id="2.1.1.63"/>
    </reaction>
</comment>
<dbReference type="OrthoDB" id="9802228at2"/>
<organism evidence="10 11">
    <name type="scientific">Secundilactobacillus kimchicus JCM 15530</name>
    <dbReference type="NCBI Taxonomy" id="1302272"/>
    <lineage>
        <taxon>Bacteria</taxon>
        <taxon>Bacillati</taxon>
        <taxon>Bacillota</taxon>
        <taxon>Bacilli</taxon>
        <taxon>Lactobacillales</taxon>
        <taxon>Lactobacillaceae</taxon>
        <taxon>Secundilactobacillus</taxon>
    </lineage>
</organism>
<evidence type="ECO:0000256" key="5">
    <source>
        <dbReference type="ARBA" id="ARBA00022679"/>
    </source>
</evidence>
<reference evidence="10 11" key="1">
    <citation type="journal article" date="2015" name="Genome Announc.">
        <title>Expanding the biotechnology potential of lactobacilli through comparative genomics of 213 strains and associated genera.</title>
        <authorList>
            <person name="Sun Z."/>
            <person name="Harris H.M."/>
            <person name="McCann A."/>
            <person name="Guo C."/>
            <person name="Argimon S."/>
            <person name="Zhang W."/>
            <person name="Yang X."/>
            <person name="Jeffery I.B."/>
            <person name="Cooney J.C."/>
            <person name="Kagawa T.F."/>
            <person name="Liu W."/>
            <person name="Song Y."/>
            <person name="Salvetti E."/>
            <person name="Wrobel A."/>
            <person name="Rasinkangas P."/>
            <person name="Parkhill J."/>
            <person name="Rea M.C."/>
            <person name="O'Sullivan O."/>
            <person name="Ritari J."/>
            <person name="Douillard F.P."/>
            <person name="Paul Ross R."/>
            <person name="Yang R."/>
            <person name="Briner A.E."/>
            <person name="Felis G.E."/>
            <person name="de Vos W.M."/>
            <person name="Barrangou R."/>
            <person name="Klaenhammer T.R."/>
            <person name="Caufield P.W."/>
            <person name="Cui Y."/>
            <person name="Zhang H."/>
            <person name="O'Toole P.W."/>
        </authorList>
    </citation>
    <scope>NUCLEOTIDE SEQUENCE [LARGE SCALE GENOMIC DNA]</scope>
    <source>
        <strain evidence="10 11">JCM 15530</strain>
    </source>
</reference>
<dbReference type="InterPro" id="IPR036217">
    <property type="entry name" value="MethylDNA_cys_MeTrfase_DNAb"/>
</dbReference>
<comment type="caution">
    <text evidence="10">The sequence shown here is derived from an EMBL/GenBank/DDBJ whole genome shotgun (WGS) entry which is preliminary data.</text>
</comment>
<gene>
    <name evidence="10" type="ORF">FC96_GL000848</name>
</gene>
<keyword evidence="6" id="KW-0227">DNA damage</keyword>
<dbReference type="InterPro" id="IPR036631">
    <property type="entry name" value="MGMT_N_sf"/>
</dbReference>
<comment type="catalytic activity">
    <reaction evidence="8">
        <text>a 6-O-methyl-2'-deoxyguanosine in DNA + L-cysteinyl-[protein] = S-methyl-L-cysteinyl-[protein] + a 2'-deoxyguanosine in DNA</text>
        <dbReference type="Rhea" id="RHEA:24000"/>
        <dbReference type="Rhea" id="RHEA-COMP:10131"/>
        <dbReference type="Rhea" id="RHEA-COMP:10132"/>
        <dbReference type="Rhea" id="RHEA-COMP:11367"/>
        <dbReference type="Rhea" id="RHEA-COMP:11368"/>
        <dbReference type="ChEBI" id="CHEBI:29950"/>
        <dbReference type="ChEBI" id="CHEBI:82612"/>
        <dbReference type="ChEBI" id="CHEBI:85445"/>
        <dbReference type="ChEBI" id="CHEBI:85448"/>
        <dbReference type="EC" id="2.1.1.63"/>
    </reaction>
</comment>
<dbReference type="PATRIC" id="fig|1302272.5.peg.848"/>
<dbReference type="GO" id="GO:0032259">
    <property type="term" value="P:methylation"/>
    <property type="evidence" value="ECO:0007669"/>
    <property type="project" value="UniProtKB-KW"/>
</dbReference>
<dbReference type="RefSeq" id="WP_056943167.1">
    <property type="nucleotide sequence ID" value="NZ_AZCX01000014.1"/>
</dbReference>
<keyword evidence="11" id="KW-1185">Reference proteome</keyword>
<dbReference type="InterPro" id="IPR014048">
    <property type="entry name" value="MethylDNA_cys_MeTrfase_DNA-bd"/>
</dbReference>
<protein>
    <recommendedName>
        <fullName evidence="3">methylated-DNA--[protein]-cysteine S-methyltransferase</fullName>
        <ecNumber evidence="3">2.1.1.63</ecNumber>
    </recommendedName>
</protein>
<dbReference type="Gene3D" id="1.10.10.10">
    <property type="entry name" value="Winged helix-like DNA-binding domain superfamily/Winged helix DNA-binding domain"/>
    <property type="match status" value="1"/>
</dbReference>
<evidence type="ECO:0000256" key="6">
    <source>
        <dbReference type="ARBA" id="ARBA00022763"/>
    </source>
</evidence>
<dbReference type="NCBIfam" id="TIGR00589">
    <property type="entry name" value="ogt"/>
    <property type="match status" value="1"/>
</dbReference>
<proteinExistence type="inferred from homology"/>
<keyword evidence="5" id="KW-0808">Transferase</keyword>
<dbReference type="GO" id="GO:0003908">
    <property type="term" value="F:methylated-DNA-[protein]-cysteine S-methyltransferase activity"/>
    <property type="evidence" value="ECO:0007669"/>
    <property type="project" value="UniProtKB-EC"/>
</dbReference>
<accession>A0A0R1HJZ0</accession>
<name>A0A0R1HJZ0_9LACO</name>
<evidence type="ECO:0000259" key="9">
    <source>
        <dbReference type="Pfam" id="PF01035"/>
    </source>
</evidence>
<dbReference type="GO" id="GO:0006281">
    <property type="term" value="P:DNA repair"/>
    <property type="evidence" value="ECO:0007669"/>
    <property type="project" value="UniProtKB-KW"/>
</dbReference>
<evidence type="ECO:0000256" key="1">
    <source>
        <dbReference type="ARBA" id="ARBA00001286"/>
    </source>
</evidence>
<keyword evidence="4" id="KW-0489">Methyltransferase</keyword>
<dbReference type="EC" id="2.1.1.63" evidence="3"/>
<dbReference type="EMBL" id="AZCX01000014">
    <property type="protein sequence ID" value="KRK46957.1"/>
    <property type="molecule type" value="Genomic_DNA"/>
</dbReference>
<dbReference type="SUPFAM" id="SSF53155">
    <property type="entry name" value="Methylated DNA-protein cysteine methyltransferase domain"/>
    <property type="match status" value="1"/>
</dbReference>
<evidence type="ECO:0000256" key="4">
    <source>
        <dbReference type="ARBA" id="ARBA00022603"/>
    </source>
</evidence>
<evidence type="ECO:0000313" key="11">
    <source>
        <dbReference type="Proteomes" id="UP000050911"/>
    </source>
</evidence>
<dbReference type="AlphaFoldDB" id="A0A0R1HJZ0"/>